<dbReference type="EMBL" id="MT142942">
    <property type="protein sequence ID" value="QJA90848.1"/>
    <property type="molecule type" value="Genomic_DNA"/>
</dbReference>
<name>A0A6M3LCN3_9ZZZZ</name>
<organism evidence="1">
    <name type="scientific">viral metagenome</name>
    <dbReference type="NCBI Taxonomy" id="1070528"/>
    <lineage>
        <taxon>unclassified sequences</taxon>
        <taxon>metagenomes</taxon>
        <taxon>organismal metagenomes</taxon>
    </lineage>
</organism>
<accession>A0A6M3LCN3</accession>
<dbReference type="AlphaFoldDB" id="A0A6M3LCN3"/>
<protein>
    <submittedName>
        <fullName evidence="1">Uncharacterized protein</fullName>
    </submittedName>
</protein>
<reference evidence="1" key="1">
    <citation type="submission" date="2020-03" db="EMBL/GenBank/DDBJ databases">
        <title>The deep terrestrial virosphere.</title>
        <authorList>
            <person name="Holmfeldt K."/>
            <person name="Nilsson E."/>
            <person name="Simone D."/>
            <person name="Lopez-Fernandez M."/>
            <person name="Wu X."/>
            <person name="de Brujin I."/>
            <person name="Lundin D."/>
            <person name="Andersson A."/>
            <person name="Bertilsson S."/>
            <person name="Dopson M."/>
        </authorList>
    </citation>
    <scope>NUCLEOTIDE SEQUENCE</scope>
    <source>
        <strain evidence="1">MM415B03540</strain>
    </source>
</reference>
<proteinExistence type="predicted"/>
<gene>
    <name evidence="1" type="ORF">MM415B03540_0007</name>
</gene>
<evidence type="ECO:0000313" key="1">
    <source>
        <dbReference type="EMBL" id="QJA90848.1"/>
    </source>
</evidence>
<sequence length="187" mass="21487">MIENTNSPPIEKLIIDRTALGVPFEAIDAELFSLFSTHLTLDYFTKVIDTNKDAIADSAENQRSKIEKNAPYNIIIESIDKLRRISEENENPHHIIKAISVLQTYLNFFVSTKKTTETTLINKQETYIQNAKDLYTILVTLEQEGLIEIKESRNLKKLCKVEDETEKLIDVIPETTTEKTERVEETV</sequence>